<organism evidence="2 3">
    <name type="scientific">Hermanssonia centrifuga</name>
    <dbReference type="NCBI Taxonomy" id="98765"/>
    <lineage>
        <taxon>Eukaryota</taxon>
        <taxon>Fungi</taxon>
        <taxon>Dikarya</taxon>
        <taxon>Basidiomycota</taxon>
        <taxon>Agaricomycotina</taxon>
        <taxon>Agaricomycetes</taxon>
        <taxon>Polyporales</taxon>
        <taxon>Meruliaceae</taxon>
        <taxon>Hermanssonia</taxon>
    </lineage>
</organism>
<dbReference type="Proteomes" id="UP000186601">
    <property type="component" value="Unassembled WGS sequence"/>
</dbReference>
<reference evidence="2 3" key="1">
    <citation type="submission" date="2018-02" db="EMBL/GenBank/DDBJ databases">
        <title>Genome sequence of the basidiomycete white-rot fungus Phlebia centrifuga.</title>
        <authorList>
            <person name="Granchi Z."/>
            <person name="Peng M."/>
            <person name="de Vries R.P."/>
            <person name="Hilden K."/>
            <person name="Makela M.R."/>
            <person name="Grigoriev I."/>
            <person name="Riley R."/>
        </authorList>
    </citation>
    <scope>NUCLEOTIDE SEQUENCE [LARGE SCALE GENOMIC DNA]</scope>
    <source>
        <strain evidence="2 3">FBCC195</strain>
    </source>
</reference>
<keyword evidence="3" id="KW-1185">Reference proteome</keyword>
<sequence>MQGQYDAIDQRRGEPAAESVERSYRIVVCNIKTVKINVGDIDARTGRKVEITCTLDGLFIPEESPRPVWKTTSESLVRTEDLSHTDGSTGMENLHQVHRLKRAQALPQATLD</sequence>
<accession>A0A2R6NNA7</accession>
<feature type="region of interest" description="Disordered" evidence="1">
    <location>
        <begin position="70"/>
        <end position="93"/>
    </location>
</feature>
<name>A0A2R6NNA7_9APHY</name>
<feature type="region of interest" description="Disordered" evidence="1">
    <location>
        <begin position="1"/>
        <end position="20"/>
    </location>
</feature>
<evidence type="ECO:0000313" key="3">
    <source>
        <dbReference type="Proteomes" id="UP000186601"/>
    </source>
</evidence>
<gene>
    <name evidence="2" type="ORF">PHLCEN_2v10300</name>
</gene>
<protein>
    <submittedName>
        <fullName evidence="2">Uncharacterized protein</fullName>
    </submittedName>
</protein>
<evidence type="ECO:0000256" key="1">
    <source>
        <dbReference type="SAM" id="MobiDB-lite"/>
    </source>
</evidence>
<comment type="caution">
    <text evidence="2">The sequence shown here is derived from an EMBL/GenBank/DDBJ whole genome shotgun (WGS) entry which is preliminary data.</text>
</comment>
<evidence type="ECO:0000313" key="2">
    <source>
        <dbReference type="EMBL" id="PSR73880.1"/>
    </source>
</evidence>
<dbReference type="AlphaFoldDB" id="A0A2R6NNA7"/>
<proteinExistence type="predicted"/>
<dbReference type="EMBL" id="MLYV02001052">
    <property type="protein sequence ID" value="PSR73880.1"/>
    <property type="molecule type" value="Genomic_DNA"/>
</dbReference>
<feature type="compositionally biased region" description="Basic and acidic residues" evidence="1">
    <location>
        <begin position="8"/>
        <end position="20"/>
    </location>
</feature>